<keyword evidence="1" id="KW-0812">Transmembrane</keyword>
<gene>
    <name evidence="2" type="ORF">D3H55_09545</name>
</gene>
<evidence type="ECO:0000256" key="1">
    <source>
        <dbReference type="SAM" id="Phobius"/>
    </source>
</evidence>
<feature type="transmembrane region" description="Helical" evidence="1">
    <location>
        <begin position="6"/>
        <end position="25"/>
    </location>
</feature>
<keyword evidence="1" id="KW-0472">Membrane</keyword>
<dbReference type="Proteomes" id="UP000265801">
    <property type="component" value="Unassembled WGS sequence"/>
</dbReference>
<sequence>MNGKYALSSLSLFMIIWIFVLLFPLNSNACLCDARSPKSSLTETESFELAAANQVNEEEGKKQPALEKFLIYFIIFTPVVLVTLVVGILVQIIKLTKNKE</sequence>
<protein>
    <submittedName>
        <fullName evidence="2">Uncharacterized protein</fullName>
    </submittedName>
</protein>
<evidence type="ECO:0000313" key="3">
    <source>
        <dbReference type="Proteomes" id="UP000265801"/>
    </source>
</evidence>
<reference evidence="2 3" key="1">
    <citation type="submission" date="2018-09" db="EMBL/GenBank/DDBJ databases">
        <title>Bacillus saliacetes sp. nov., isolated from Thai shrimp paste (Ka-pi).</title>
        <authorList>
            <person name="Daroonpunt R."/>
            <person name="Tanasupawat S."/>
            <person name="Yiamsombut S."/>
        </authorList>
    </citation>
    <scope>NUCLEOTIDE SEQUENCE [LARGE SCALE GENOMIC DNA]</scope>
    <source>
        <strain evidence="2 3">SKP7-4</strain>
    </source>
</reference>
<organism evidence="2 3">
    <name type="scientific">Bacillus salacetis</name>
    <dbReference type="NCBI Taxonomy" id="2315464"/>
    <lineage>
        <taxon>Bacteria</taxon>
        <taxon>Bacillati</taxon>
        <taxon>Bacillota</taxon>
        <taxon>Bacilli</taxon>
        <taxon>Bacillales</taxon>
        <taxon>Bacillaceae</taxon>
        <taxon>Bacillus</taxon>
    </lineage>
</organism>
<dbReference type="EMBL" id="QXIR01000010">
    <property type="protein sequence ID" value="RIW34744.1"/>
    <property type="molecule type" value="Genomic_DNA"/>
</dbReference>
<dbReference type="RefSeq" id="WP_119546682.1">
    <property type="nucleotide sequence ID" value="NZ_QXIR01000010.1"/>
</dbReference>
<dbReference type="AlphaFoldDB" id="A0A3A1R3C3"/>
<evidence type="ECO:0000313" key="2">
    <source>
        <dbReference type="EMBL" id="RIW34744.1"/>
    </source>
</evidence>
<keyword evidence="1" id="KW-1133">Transmembrane helix</keyword>
<accession>A0A3A1R3C3</accession>
<keyword evidence="3" id="KW-1185">Reference proteome</keyword>
<proteinExistence type="predicted"/>
<feature type="transmembrane region" description="Helical" evidence="1">
    <location>
        <begin position="69"/>
        <end position="93"/>
    </location>
</feature>
<comment type="caution">
    <text evidence="2">The sequence shown here is derived from an EMBL/GenBank/DDBJ whole genome shotgun (WGS) entry which is preliminary data.</text>
</comment>
<name>A0A3A1R3C3_9BACI</name>